<feature type="region of interest" description="Disordered" evidence="1">
    <location>
        <begin position="45"/>
        <end position="66"/>
    </location>
</feature>
<dbReference type="AlphaFoldDB" id="A0A8J5HXV4"/>
<comment type="caution">
    <text evidence="2">The sequence shown here is derived from an EMBL/GenBank/DDBJ whole genome shotgun (WGS) entry which is preliminary data.</text>
</comment>
<evidence type="ECO:0000313" key="3">
    <source>
        <dbReference type="Proteomes" id="UP000734854"/>
    </source>
</evidence>
<evidence type="ECO:0000313" key="2">
    <source>
        <dbReference type="EMBL" id="KAG6522291.1"/>
    </source>
</evidence>
<sequence>MESGRWIRVIITASNFGSKITVGSESGSESEGLDSITFEAATHYPLSRPTRPQTESGRPLKSRPRPCRNIQRRFQSMSAVFRSLRLLPTPSSFSSSLILPVSYRTRAFGKPNRSLRWSETTLGKSDLFVSKRARCSGGGARSADVRCVAPKDGRVFVVPNARYTGIECLLMMFLRGDSDSSHKSVFSDFDFGLTILIWFL</sequence>
<organism evidence="2 3">
    <name type="scientific">Zingiber officinale</name>
    <name type="common">Ginger</name>
    <name type="synonym">Amomum zingiber</name>
    <dbReference type="NCBI Taxonomy" id="94328"/>
    <lineage>
        <taxon>Eukaryota</taxon>
        <taxon>Viridiplantae</taxon>
        <taxon>Streptophyta</taxon>
        <taxon>Embryophyta</taxon>
        <taxon>Tracheophyta</taxon>
        <taxon>Spermatophyta</taxon>
        <taxon>Magnoliopsida</taxon>
        <taxon>Liliopsida</taxon>
        <taxon>Zingiberales</taxon>
        <taxon>Zingiberaceae</taxon>
        <taxon>Zingiber</taxon>
    </lineage>
</organism>
<reference evidence="2 3" key="1">
    <citation type="submission" date="2020-08" db="EMBL/GenBank/DDBJ databases">
        <title>Plant Genome Project.</title>
        <authorList>
            <person name="Zhang R.-G."/>
        </authorList>
    </citation>
    <scope>NUCLEOTIDE SEQUENCE [LARGE SCALE GENOMIC DNA]</scope>
    <source>
        <tissue evidence="2">Rhizome</tissue>
    </source>
</reference>
<dbReference type="Proteomes" id="UP000734854">
    <property type="component" value="Unassembled WGS sequence"/>
</dbReference>
<evidence type="ECO:0000256" key="1">
    <source>
        <dbReference type="SAM" id="MobiDB-lite"/>
    </source>
</evidence>
<protein>
    <submittedName>
        <fullName evidence="2">Uncharacterized protein</fullName>
    </submittedName>
</protein>
<proteinExistence type="predicted"/>
<name>A0A8J5HXV4_ZINOF</name>
<accession>A0A8J5HXV4</accession>
<keyword evidence="3" id="KW-1185">Reference proteome</keyword>
<gene>
    <name evidence="2" type="ORF">ZIOFF_019429</name>
</gene>
<dbReference type="EMBL" id="JACMSC010000005">
    <property type="protein sequence ID" value="KAG6522291.1"/>
    <property type="molecule type" value="Genomic_DNA"/>
</dbReference>